<evidence type="ECO:0000259" key="2">
    <source>
        <dbReference type="Pfam" id="PF07510"/>
    </source>
</evidence>
<proteinExistence type="predicted"/>
<organism evidence="3 4">
    <name type="scientific">Levilactobacillus brevis</name>
    <name type="common">Lactobacillus brevis</name>
    <dbReference type="NCBI Taxonomy" id="1580"/>
    <lineage>
        <taxon>Bacteria</taxon>
        <taxon>Bacillati</taxon>
        <taxon>Bacillota</taxon>
        <taxon>Bacilli</taxon>
        <taxon>Lactobacillales</taxon>
        <taxon>Lactobacillaceae</taxon>
        <taxon>Levilactobacillus</taxon>
    </lineage>
</organism>
<evidence type="ECO:0008006" key="5">
    <source>
        <dbReference type="Google" id="ProtNLM"/>
    </source>
</evidence>
<evidence type="ECO:0000259" key="1">
    <source>
        <dbReference type="Pfam" id="PF03235"/>
    </source>
</evidence>
<name>A0AAJ5FK76_LEVBR</name>
<dbReference type="InterPro" id="IPR004919">
    <property type="entry name" value="GmrSD_N"/>
</dbReference>
<protein>
    <recommendedName>
        <fullName evidence="5">DUF262 domain-containing protein</fullName>
    </recommendedName>
</protein>
<evidence type="ECO:0000313" key="3">
    <source>
        <dbReference type="EMBL" id="TOZ04173.1"/>
    </source>
</evidence>
<reference evidence="3" key="1">
    <citation type="submission" date="2018-05" db="EMBL/GenBank/DDBJ databases">
        <title>Genome Comparison of Lactic Acid Bacteria Isolated from non-Wheat Sourdough.</title>
        <authorList>
            <person name="Rice T."/>
            <person name="Axel C."/>
            <person name="Lynch K.M."/>
            <person name="Benz C."/>
            <person name="Arendt E.K."/>
            <person name="Coffey A."/>
        </authorList>
    </citation>
    <scope>NUCLEOTIDE SEQUENCE</scope>
    <source>
        <strain evidence="3">TR055</strain>
    </source>
</reference>
<dbReference type="Pfam" id="PF07510">
    <property type="entry name" value="GmrSD_C"/>
    <property type="match status" value="1"/>
</dbReference>
<comment type="caution">
    <text evidence="3">The sequence shown here is derived from an EMBL/GenBank/DDBJ whole genome shotgun (WGS) entry which is preliminary data.</text>
</comment>
<evidence type="ECO:0000313" key="4">
    <source>
        <dbReference type="Proteomes" id="UP000785759"/>
    </source>
</evidence>
<gene>
    <name evidence="3" type="ORF">DIS17_06465</name>
</gene>
<feature type="domain" description="GmrSD restriction endonucleases C-terminal" evidence="2">
    <location>
        <begin position="422"/>
        <end position="556"/>
    </location>
</feature>
<accession>A0AAJ5FK76</accession>
<dbReference type="EMBL" id="QFDK01000006">
    <property type="protein sequence ID" value="TOZ04173.1"/>
    <property type="molecule type" value="Genomic_DNA"/>
</dbReference>
<dbReference type="PANTHER" id="PTHR35149:SF1">
    <property type="entry name" value="DUF5655 DOMAIN-CONTAINING PROTEIN"/>
    <property type="match status" value="1"/>
</dbReference>
<feature type="domain" description="GmrSD restriction endonucleases N-terminal" evidence="1">
    <location>
        <begin position="25"/>
        <end position="238"/>
    </location>
</feature>
<dbReference type="RefSeq" id="WP_139988774.1">
    <property type="nucleotide sequence ID" value="NZ_QFDK01000006.1"/>
</dbReference>
<dbReference type="Proteomes" id="UP000785759">
    <property type="component" value="Unassembled WGS sequence"/>
</dbReference>
<dbReference type="Pfam" id="PF03235">
    <property type="entry name" value="GmrSD_N"/>
    <property type="match status" value="1"/>
</dbReference>
<sequence length="570" mass="67102">MSYTELVKSDTKNLDTYLKLQVDRTFLIPFSQRNYEWGKPEVKRLFNDLTSLYDSNKEYHMLNFFTLYHDDDNNLRIFDGQQRTVTCMLILAVIAQNLLRQGEGEASTQIKKDFFIQHDALRTNSENQRKLVFDSDADNTFFYKVTDNNFIPDKDYDVKELNNNQKVIYNNLIYTNDLFESFSKKHKDIDLKKLARSILDKTLLVEFDAYEEDIALNMFESLNNTGKNIEKYYVLKNDMVKCLGEAKVKPTWNKIDSALSGLDHKSFLIATATLTKGKTSESKILEHLYSDKKTNNKTDMNQLLDLLLKSSEYFLKICNENQMTNYNNRDLLKYKNYTNIIRLFGMKQHRPIILAMLFQKRELTEINAVLNAVIELAIKNFYFDEQKANTIETKFTDYARDVYSSKLNTDSLIEKIRKLCISDNQLKESIKQKQFPQNNSKISFILRNAYNYEYRNNELEVSSSGNDVEHILPQTPKEHSQWLNWFPEGEERNKYTYNIGNLTLWHNNDNRSAKNAEFNVKRKKYAQSGLKENRDLAQNNKWTSSEIETRADHLAEIICTTFSEYWAKLE</sequence>
<dbReference type="AlphaFoldDB" id="A0AAJ5FK76"/>
<dbReference type="InterPro" id="IPR011089">
    <property type="entry name" value="GmrSD_C"/>
</dbReference>
<dbReference type="PANTHER" id="PTHR35149">
    <property type="entry name" value="SLL5132 PROTEIN"/>
    <property type="match status" value="1"/>
</dbReference>